<dbReference type="AlphaFoldDB" id="A0A173QVC5"/>
<dbReference type="Proteomes" id="UP000095597">
    <property type="component" value="Unassembled WGS sequence"/>
</dbReference>
<keyword evidence="4" id="KW-0997">Cell inner membrane</keyword>
<feature type="domain" description="Tripartite ATP-independent periplasmic transporters DctQ component" evidence="10">
    <location>
        <begin position="30"/>
        <end position="157"/>
    </location>
</feature>
<keyword evidence="2" id="KW-0813">Transport</keyword>
<evidence type="ECO:0000313" key="11">
    <source>
        <dbReference type="EMBL" id="CUM69531.1"/>
    </source>
</evidence>
<evidence type="ECO:0000256" key="5">
    <source>
        <dbReference type="ARBA" id="ARBA00022692"/>
    </source>
</evidence>
<feature type="transmembrane region" description="Helical" evidence="9">
    <location>
        <begin position="56"/>
        <end position="74"/>
    </location>
</feature>
<proteinExistence type="inferred from homology"/>
<evidence type="ECO:0000256" key="1">
    <source>
        <dbReference type="ARBA" id="ARBA00004429"/>
    </source>
</evidence>
<keyword evidence="5 9" id="KW-0812">Transmembrane</keyword>
<dbReference type="PANTHER" id="PTHR35011:SF5">
    <property type="entry name" value="SIALIC ACID TRAP TRANSPORTER SMALL PERMEASE PROTEIN SIAQ"/>
    <property type="match status" value="1"/>
</dbReference>
<reference evidence="11 12" key="1">
    <citation type="submission" date="2015-09" db="EMBL/GenBank/DDBJ databases">
        <authorList>
            <consortium name="Pathogen Informatics"/>
        </authorList>
    </citation>
    <scope>NUCLEOTIDE SEQUENCE [LARGE SCALE GENOMIC DNA]</scope>
    <source>
        <strain evidence="11 12">2789STDY5834961</strain>
    </source>
</reference>
<feature type="transmembrane region" description="Helical" evidence="9">
    <location>
        <begin position="133"/>
        <end position="152"/>
    </location>
</feature>
<dbReference type="InterPro" id="IPR055348">
    <property type="entry name" value="DctQ"/>
</dbReference>
<dbReference type="EMBL" id="CYXO01000001">
    <property type="protein sequence ID" value="CUM69531.1"/>
    <property type="molecule type" value="Genomic_DNA"/>
</dbReference>
<gene>
    <name evidence="11" type="ORF">ERS852573_00081</name>
</gene>
<dbReference type="OrthoDB" id="9814265at2"/>
<sequence length="178" mass="19848">MERKKTAFSKLFDIVDGIENVVLAIMVIGMVVTIMIQIIGRIIGHPSPWTEETSRYLFLWMMFVALAAGFNQAESSRVTLLIEKGPNWLKKFSEVLYAVVVVGFFGFMIVYGWQVVQQQIMMNEMGTALKIPMSIIGICQPVAGVLGIIGVLQSFLEYHGKVAITGQQKEEKIEGGEE</sequence>
<evidence type="ECO:0000256" key="9">
    <source>
        <dbReference type="SAM" id="Phobius"/>
    </source>
</evidence>
<dbReference type="GO" id="GO:0022857">
    <property type="term" value="F:transmembrane transporter activity"/>
    <property type="evidence" value="ECO:0007669"/>
    <property type="project" value="TreeGrafter"/>
</dbReference>
<evidence type="ECO:0000259" key="10">
    <source>
        <dbReference type="Pfam" id="PF04290"/>
    </source>
</evidence>
<evidence type="ECO:0000256" key="2">
    <source>
        <dbReference type="ARBA" id="ARBA00022448"/>
    </source>
</evidence>
<evidence type="ECO:0000313" key="12">
    <source>
        <dbReference type="Proteomes" id="UP000095597"/>
    </source>
</evidence>
<protein>
    <submittedName>
        <fullName evidence="11">2,3-diketo-L-gulonate TRAP transporter small permease protein YiaM</fullName>
    </submittedName>
</protein>
<dbReference type="InterPro" id="IPR007387">
    <property type="entry name" value="TRAP_DctQ"/>
</dbReference>
<comment type="subcellular location">
    <subcellularLocation>
        <location evidence="1">Cell inner membrane</location>
        <topology evidence="1">Multi-pass membrane protein</topology>
    </subcellularLocation>
</comment>
<keyword evidence="7 9" id="KW-0472">Membrane</keyword>
<name>A0A173QVC5_9FIRM</name>
<dbReference type="PANTHER" id="PTHR35011">
    <property type="entry name" value="2,3-DIKETO-L-GULONATE TRAP TRANSPORTER SMALL PERMEASE PROTEIN YIAM"/>
    <property type="match status" value="1"/>
</dbReference>
<evidence type="ECO:0000256" key="4">
    <source>
        <dbReference type="ARBA" id="ARBA00022519"/>
    </source>
</evidence>
<comment type="similarity">
    <text evidence="8">Belongs to the TRAP transporter small permease family.</text>
</comment>
<dbReference type="RefSeq" id="WP_055213081.1">
    <property type="nucleotide sequence ID" value="NZ_CYXO01000001.1"/>
</dbReference>
<evidence type="ECO:0000256" key="7">
    <source>
        <dbReference type="ARBA" id="ARBA00023136"/>
    </source>
</evidence>
<keyword evidence="3" id="KW-1003">Cell membrane</keyword>
<keyword evidence="6 9" id="KW-1133">Transmembrane helix</keyword>
<evidence type="ECO:0000256" key="3">
    <source>
        <dbReference type="ARBA" id="ARBA00022475"/>
    </source>
</evidence>
<feature type="transmembrane region" description="Helical" evidence="9">
    <location>
        <begin position="95"/>
        <end position="113"/>
    </location>
</feature>
<feature type="transmembrane region" description="Helical" evidence="9">
    <location>
        <begin position="21"/>
        <end position="44"/>
    </location>
</feature>
<accession>A0A173QVC5</accession>
<dbReference type="GO" id="GO:0015740">
    <property type="term" value="P:C4-dicarboxylate transport"/>
    <property type="evidence" value="ECO:0007669"/>
    <property type="project" value="TreeGrafter"/>
</dbReference>
<organism evidence="11 12">
    <name type="scientific">Dorea longicatena</name>
    <dbReference type="NCBI Taxonomy" id="88431"/>
    <lineage>
        <taxon>Bacteria</taxon>
        <taxon>Bacillati</taxon>
        <taxon>Bacillota</taxon>
        <taxon>Clostridia</taxon>
        <taxon>Lachnospirales</taxon>
        <taxon>Lachnospiraceae</taxon>
        <taxon>Dorea</taxon>
    </lineage>
</organism>
<dbReference type="Pfam" id="PF04290">
    <property type="entry name" value="DctQ"/>
    <property type="match status" value="1"/>
</dbReference>
<evidence type="ECO:0000256" key="8">
    <source>
        <dbReference type="ARBA" id="ARBA00038436"/>
    </source>
</evidence>
<evidence type="ECO:0000256" key="6">
    <source>
        <dbReference type="ARBA" id="ARBA00022989"/>
    </source>
</evidence>
<dbReference type="GO" id="GO:0005886">
    <property type="term" value="C:plasma membrane"/>
    <property type="evidence" value="ECO:0007669"/>
    <property type="project" value="UniProtKB-SubCell"/>
</dbReference>